<comment type="caution">
    <text evidence="1">The sequence shown here is derived from an EMBL/GenBank/DDBJ whole genome shotgun (WGS) entry which is preliminary data.</text>
</comment>
<organism evidence="1 2">
    <name type="scientific">Pediococcus pentosaceus</name>
    <dbReference type="NCBI Taxonomy" id="1255"/>
    <lineage>
        <taxon>Bacteria</taxon>
        <taxon>Bacillati</taxon>
        <taxon>Bacillota</taxon>
        <taxon>Bacilli</taxon>
        <taxon>Lactobacillales</taxon>
        <taxon>Lactobacillaceae</taxon>
        <taxon>Pediococcus</taxon>
    </lineage>
</organism>
<evidence type="ECO:0000313" key="2">
    <source>
        <dbReference type="Proteomes" id="UP001194632"/>
    </source>
</evidence>
<gene>
    <name evidence="1" type="ORF">ITQ90_01405</name>
</gene>
<dbReference type="Proteomes" id="UP001194632">
    <property type="component" value="Unassembled WGS sequence"/>
</dbReference>
<reference evidence="1" key="1">
    <citation type="submission" date="2020-11" db="EMBL/GenBank/DDBJ databases">
        <title>Antibiotic susceptibility profiles of Pediococcus pentosaceus from various origins and their implications for the safety assessment of strains with food-technology applications.</title>
        <authorList>
            <person name="Shani N."/>
            <person name="Oberhaensli S."/>
            <person name="Arias E."/>
        </authorList>
    </citation>
    <scope>NUCLEOTIDE SEQUENCE</scope>
    <source>
        <strain evidence="1">FAM 24207</strain>
    </source>
</reference>
<dbReference type="EMBL" id="JADOFP010000001">
    <property type="protein sequence ID" value="MBF7114197.1"/>
    <property type="molecule type" value="Genomic_DNA"/>
</dbReference>
<evidence type="ECO:0008006" key="3">
    <source>
        <dbReference type="Google" id="ProtNLM"/>
    </source>
</evidence>
<dbReference type="AlphaFoldDB" id="A0AB73HCI8"/>
<protein>
    <recommendedName>
        <fullName evidence="3">SAP domain-containing protein</fullName>
    </recommendedName>
</protein>
<sequence>MMVLTLKDFEQTYFYKTELIQLCKVYGLPTYGTKAELNKYLTLYLSGTPACDIKVNRKHTTSRNKTKITLETKILGEGFSLNQEARKLFAEYFGKEKFSFKKEMAVIKRQAEYNGETKMTVRDLLERYQEMVGQGNVLRETAEEATYQWNNFVRDFCKSSESQNYHQKLKVAAILWEKVKNSKNDKKFEASLVQKYEKNISNYMNK</sequence>
<evidence type="ECO:0000313" key="1">
    <source>
        <dbReference type="EMBL" id="MBF7114197.1"/>
    </source>
</evidence>
<accession>A0AB73HCI8</accession>
<proteinExistence type="predicted"/>
<dbReference type="Pfam" id="PF18953">
    <property type="entry name" value="SAP_new25"/>
    <property type="match status" value="1"/>
</dbReference>
<name>A0AB73HCI8_PEDPE</name>